<evidence type="ECO:0000259" key="2">
    <source>
        <dbReference type="Pfam" id="PF04773"/>
    </source>
</evidence>
<dbReference type="Proteomes" id="UP000094313">
    <property type="component" value="Chromosome"/>
</dbReference>
<dbReference type="KEGG" id="psty:BFS30_03055"/>
<dbReference type="PANTHER" id="PTHR30273">
    <property type="entry name" value="PERIPLASMIC SIGNAL SENSOR AND SIGMA FACTOR ACTIVATOR FECR-RELATED"/>
    <property type="match status" value="1"/>
</dbReference>
<evidence type="ECO:0000259" key="3">
    <source>
        <dbReference type="Pfam" id="PF16344"/>
    </source>
</evidence>
<dbReference type="OrthoDB" id="1099963at2"/>
<dbReference type="EMBL" id="CP017141">
    <property type="protein sequence ID" value="AOM76227.1"/>
    <property type="molecule type" value="Genomic_DNA"/>
</dbReference>
<feature type="transmembrane region" description="Helical" evidence="1">
    <location>
        <begin position="68"/>
        <end position="90"/>
    </location>
</feature>
<dbReference type="InterPro" id="IPR006860">
    <property type="entry name" value="FecR"/>
</dbReference>
<keyword evidence="1" id="KW-1133">Transmembrane helix</keyword>
<dbReference type="Pfam" id="PF16344">
    <property type="entry name" value="FecR_C"/>
    <property type="match status" value="1"/>
</dbReference>
<keyword evidence="5" id="KW-1185">Reference proteome</keyword>
<evidence type="ECO:0008006" key="6">
    <source>
        <dbReference type="Google" id="ProtNLM"/>
    </source>
</evidence>
<dbReference type="InterPro" id="IPR032508">
    <property type="entry name" value="FecR_C"/>
</dbReference>
<dbReference type="RefSeq" id="WP_069377923.1">
    <property type="nucleotide sequence ID" value="NZ_CP017141.1"/>
</dbReference>
<dbReference type="PIRSF" id="PIRSF018266">
    <property type="entry name" value="FecR"/>
    <property type="match status" value="1"/>
</dbReference>
<evidence type="ECO:0000313" key="5">
    <source>
        <dbReference type="Proteomes" id="UP000094313"/>
    </source>
</evidence>
<dbReference type="Pfam" id="PF04773">
    <property type="entry name" value="FecR"/>
    <property type="match status" value="1"/>
</dbReference>
<dbReference type="InterPro" id="IPR012373">
    <property type="entry name" value="Ferrdict_sens_TM"/>
</dbReference>
<dbReference type="PANTHER" id="PTHR30273:SF2">
    <property type="entry name" value="PROTEIN FECR"/>
    <property type="match status" value="1"/>
</dbReference>
<reference evidence="4 5" key="1">
    <citation type="submission" date="2016-08" db="EMBL/GenBank/DDBJ databases">
        <authorList>
            <person name="Seilhamer J.J."/>
        </authorList>
    </citation>
    <scope>NUCLEOTIDE SEQUENCE [LARGE SCALE GENOMIC DNA]</scope>
    <source>
        <strain evidence="4 5">DX4</strain>
    </source>
</reference>
<feature type="domain" description="Protein FecR C-terminal" evidence="3">
    <location>
        <begin position="310"/>
        <end position="377"/>
    </location>
</feature>
<evidence type="ECO:0000256" key="1">
    <source>
        <dbReference type="SAM" id="Phobius"/>
    </source>
</evidence>
<feature type="domain" description="FecR protein" evidence="2">
    <location>
        <begin position="173"/>
        <end position="268"/>
    </location>
</feature>
<dbReference type="AlphaFoldDB" id="A0A1D7QC55"/>
<proteinExistence type="predicted"/>
<protein>
    <recommendedName>
        <fullName evidence="6">FecR protein</fullName>
    </recommendedName>
</protein>
<keyword evidence="1" id="KW-0812">Transmembrane</keyword>
<dbReference type="FunFam" id="2.60.120.1440:FF:000001">
    <property type="entry name" value="Putative anti-sigma factor"/>
    <property type="match status" value="1"/>
</dbReference>
<sequence length="379" mass="42553">MRKIDLDDLLNKYHQGNCSAEELALLETWYVQNRQPEHEISEQQILKAKYEVWENLRPDRSLHQSRRLWTRISAAAVVLISLSVGILFYFKDHTKANAEGNQDKFAKNDISPGGNKAYLTLANGKRIALTDAGTGQLADESGVKINKNAEGQIIYTIENTKSDALASLTAVNTIETPRGGQYQVLLPDGTKVWLNAASRLTYPVSFVHRDRTVELNGEAYFEVAKDEAHPFRVKSSGQEIEVLGTHFNVNSYKDEATVRTTLMEGSVRVSSGKGQAIVLSPGEQSNLRGKNIQVTQVNAEDVLDWKYGNFVFNDENLESILRKVARWYDVEIVYEMEPSESSLLGKVSRSKNISAILHAIEQTDQAHFKIEGRRIIVTK</sequence>
<dbReference type="Gene3D" id="2.60.120.1440">
    <property type="match status" value="1"/>
</dbReference>
<gene>
    <name evidence="4" type="ORF">BFS30_03055</name>
</gene>
<dbReference type="GO" id="GO:0016989">
    <property type="term" value="F:sigma factor antagonist activity"/>
    <property type="evidence" value="ECO:0007669"/>
    <property type="project" value="TreeGrafter"/>
</dbReference>
<organism evidence="4 5">
    <name type="scientific">Pedobacter steynii</name>
    <dbReference type="NCBI Taxonomy" id="430522"/>
    <lineage>
        <taxon>Bacteria</taxon>
        <taxon>Pseudomonadati</taxon>
        <taxon>Bacteroidota</taxon>
        <taxon>Sphingobacteriia</taxon>
        <taxon>Sphingobacteriales</taxon>
        <taxon>Sphingobacteriaceae</taxon>
        <taxon>Pedobacter</taxon>
    </lineage>
</organism>
<accession>A0A1D7QC55</accession>
<evidence type="ECO:0000313" key="4">
    <source>
        <dbReference type="EMBL" id="AOM76227.1"/>
    </source>
</evidence>
<name>A0A1D7QC55_9SPHI</name>
<dbReference type="Gene3D" id="3.55.50.30">
    <property type="match status" value="1"/>
</dbReference>
<keyword evidence="1" id="KW-0472">Membrane</keyword>